<dbReference type="InterPro" id="IPR000782">
    <property type="entry name" value="FAS1_domain"/>
</dbReference>
<dbReference type="Pfam" id="PF00353">
    <property type="entry name" value="HemolysinCabind"/>
    <property type="match status" value="1"/>
</dbReference>
<dbReference type="SUPFAM" id="SSF82153">
    <property type="entry name" value="FAS1 domain"/>
    <property type="match status" value="2"/>
</dbReference>
<evidence type="ECO:0000313" key="2">
    <source>
        <dbReference type="EMBL" id="MBT9312616.1"/>
    </source>
</evidence>
<dbReference type="Proteomes" id="UP001196661">
    <property type="component" value="Unassembled WGS sequence"/>
</dbReference>
<feature type="domain" description="FAS1" evidence="1">
    <location>
        <begin position="195"/>
        <end position="351"/>
    </location>
</feature>
<dbReference type="PANTHER" id="PTHR10900:SF77">
    <property type="entry name" value="FI19380P1"/>
    <property type="match status" value="1"/>
</dbReference>
<dbReference type="PANTHER" id="PTHR10900">
    <property type="entry name" value="PERIOSTIN-RELATED"/>
    <property type="match status" value="1"/>
</dbReference>
<dbReference type="InterPro" id="IPR036378">
    <property type="entry name" value="FAS1_dom_sf"/>
</dbReference>
<dbReference type="Pfam" id="PF02469">
    <property type="entry name" value="Fasciclin"/>
    <property type="match status" value="2"/>
</dbReference>
<evidence type="ECO:0000313" key="3">
    <source>
        <dbReference type="Proteomes" id="UP001196661"/>
    </source>
</evidence>
<reference evidence="2 3" key="1">
    <citation type="journal article" date="2021" name="Mar. Drugs">
        <title>Genome Reduction and Secondary Metabolism of the Marine Sponge-Associated Cyanobacterium Leptothoe.</title>
        <authorList>
            <person name="Konstantinou D."/>
            <person name="Popin R.V."/>
            <person name="Fewer D.P."/>
            <person name="Sivonen K."/>
            <person name="Gkelis S."/>
        </authorList>
    </citation>
    <scope>NUCLEOTIDE SEQUENCE [LARGE SCALE GENOMIC DNA]</scope>
    <source>
        <strain evidence="2 3">TAU-MAC 1615</strain>
    </source>
</reference>
<accession>A0ABS5Y4R8</accession>
<sequence length="480" mass="49848">MTTNSLTTIADIVVQSGGEFDHNNQDFDILLQALQTANLTNVVADPNADLTVFAPTDAAFIQLAQDLGFEGSDEAGAFNAIVGTLTDLGNGDPIPVLQAVLQYHVSADAKTLEDIQAADSISTLLDGATLTPNGNSLIDNEPDIVDPSFIEALTDIQTDNGIIQGIDRVLIPLDIPGNGPAPSPALPATIADVVAQSGGTFDDNNQDFDILLTALETAGLTAAVADPNADLTVFAPTDAAFIQLAQDLGFEGSDEPGAFNAIVGALTELGEGDPIPVLQAVLQYHVSAGAKTLEDIQIADSISTLLDGATLTPNGNFLIDNEPDIIDPKFVDALTDVQTGNGIIQGIDRVLIPLDIPGNELNVVPGTNGNDHLLGTDSSDRLVGFAGIDRLVGGGGDDIFVLGDAHGSFYAEHEYLDFADIVDFQAGADIIQLSGSMGDYTFKAVNGGTWIFAGNESKGELVADVFNASVDDVTASIQFV</sequence>
<comment type="caution">
    <text evidence="2">The sequence shown here is derived from an EMBL/GenBank/DDBJ whole genome shotgun (WGS) entry which is preliminary data.</text>
</comment>
<gene>
    <name evidence="2" type="ORF">IXB28_10400</name>
</gene>
<dbReference type="EMBL" id="JADOER010000009">
    <property type="protein sequence ID" value="MBT9312616.1"/>
    <property type="molecule type" value="Genomic_DNA"/>
</dbReference>
<protein>
    <submittedName>
        <fullName evidence="2">Fasciclin domain-containing protein</fullName>
    </submittedName>
</protein>
<dbReference type="PROSITE" id="PS50213">
    <property type="entry name" value="FAS1"/>
    <property type="match status" value="2"/>
</dbReference>
<dbReference type="InterPro" id="IPR001343">
    <property type="entry name" value="Hemolysn_Ca-bd"/>
</dbReference>
<dbReference type="InterPro" id="IPR050904">
    <property type="entry name" value="Adhesion/Biosynth-related"/>
</dbReference>
<evidence type="ECO:0000259" key="1">
    <source>
        <dbReference type="PROSITE" id="PS50213"/>
    </source>
</evidence>
<dbReference type="InterPro" id="IPR011049">
    <property type="entry name" value="Serralysin-like_metalloprot_C"/>
</dbReference>
<dbReference type="InterPro" id="IPR018511">
    <property type="entry name" value="Hemolysin-typ_Ca-bd_CS"/>
</dbReference>
<proteinExistence type="predicted"/>
<name>A0ABS5Y4R8_9CYAN</name>
<dbReference type="RefSeq" id="WP_215618510.1">
    <property type="nucleotide sequence ID" value="NZ_JADOER010000009.1"/>
</dbReference>
<dbReference type="PROSITE" id="PS00330">
    <property type="entry name" value="HEMOLYSIN_CALCIUM"/>
    <property type="match status" value="1"/>
</dbReference>
<feature type="domain" description="FAS1" evidence="1">
    <location>
        <begin position="14"/>
        <end position="170"/>
    </location>
</feature>
<organism evidence="2 3">
    <name type="scientific">Leptothoe kymatousa TAU-MAC 1615</name>
    <dbReference type="NCBI Taxonomy" id="2364775"/>
    <lineage>
        <taxon>Bacteria</taxon>
        <taxon>Bacillati</taxon>
        <taxon>Cyanobacteriota</taxon>
        <taxon>Cyanophyceae</taxon>
        <taxon>Nodosilineales</taxon>
        <taxon>Cymatolegaceae</taxon>
        <taxon>Leptothoe</taxon>
        <taxon>Leptothoe kymatousa</taxon>
    </lineage>
</organism>
<dbReference type="SMART" id="SM00554">
    <property type="entry name" value="FAS1"/>
    <property type="match status" value="2"/>
</dbReference>
<keyword evidence="3" id="KW-1185">Reference proteome</keyword>
<dbReference type="Gene3D" id="2.30.180.10">
    <property type="entry name" value="FAS1 domain"/>
    <property type="match status" value="2"/>
</dbReference>
<dbReference type="SUPFAM" id="SSF51120">
    <property type="entry name" value="beta-Roll"/>
    <property type="match status" value="1"/>
</dbReference>